<sequence>MLMSLRPGTEILQNPYPAPEPVSRPDPSRGSLSPLSHLQPMGIHFSEPPANHNTAYFYDISDLSEWQEDDTHILNIQPTETHSLDWSVTHAANSSHTHTLVGAKVLDTADTLLAHTVPVHTHGADVQTHTLTTQTPPPGVYNSSVNTLSHPHTVVLPSTGVHMLDTHDTQVNSPHTLPSPTHSSLVWCESPVYTSPGTDDELLCVFYKQREELWCLRVELQKKDIRISQLEQDITHLHHTHTHDTHPHSTHTLLHKPYAHPALPHTIMQHPHTPGVYFPTQRVTHTEHYNAHPTTAPAQIPRALLKTDQAHSPRTSC</sequence>
<accession>A0A8M1KQH3</accession>
<evidence type="ECO:0000313" key="2">
    <source>
        <dbReference type="Proteomes" id="UP000515152"/>
    </source>
</evidence>
<name>A0A8M1KQH3_CLUHA</name>
<organism evidence="2 3">
    <name type="scientific">Clupea harengus</name>
    <name type="common">Atlantic herring</name>
    <dbReference type="NCBI Taxonomy" id="7950"/>
    <lineage>
        <taxon>Eukaryota</taxon>
        <taxon>Metazoa</taxon>
        <taxon>Chordata</taxon>
        <taxon>Craniata</taxon>
        <taxon>Vertebrata</taxon>
        <taxon>Euteleostomi</taxon>
        <taxon>Actinopterygii</taxon>
        <taxon>Neopterygii</taxon>
        <taxon>Teleostei</taxon>
        <taxon>Clupei</taxon>
        <taxon>Clupeiformes</taxon>
        <taxon>Clupeoidei</taxon>
        <taxon>Clupeidae</taxon>
        <taxon>Clupea</taxon>
    </lineage>
</organism>
<proteinExistence type="predicted"/>
<reference evidence="3" key="1">
    <citation type="submission" date="2025-08" db="UniProtKB">
        <authorList>
            <consortium name="RefSeq"/>
        </authorList>
    </citation>
    <scope>IDENTIFICATION</scope>
</reference>
<dbReference type="KEGG" id="char:122133710"/>
<gene>
    <name evidence="3" type="primary">LOC122133710</name>
</gene>
<feature type="region of interest" description="Disordered" evidence="1">
    <location>
        <begin position="1"/>
        <end position="38"/>
    </location>
</feature>
<feature type="region of interest" description="Disordered" evidence="1">
    <location>
        <begin position="293"/>
        <end position="317"/>
    </location>
</feature>
<keyword evidence="2" id="KW-1185">Reference proteome</keyword>
<evidence type="ECO:0000313" key="3">
    <source>
        <dbReference type="RefSeq" id="XP_042566311.1"/>
    </source>
</evidence>
<dbReference type="Proteomes" id="UP000515152">
    <property type="component" value="Chromosome 18"/>
</dbReference>
<dbReference type="AlphaFoldDB" id="A0A8M1KQH3"/>
<dbReference type="RefSeq" id="XP_042566311.1">
    <property type="nucleotide sequence ID" value="XM_042710377.1"/>
</dbReference>
<evidence type="ECO:0000256" key="1">
    <source>
        <dbReference type="SAM" id="MobiDB-lite"/>
    </source>
</evidence>
<protein>
    <submittedName>
        <fullName evidence="3">Uncharacterized protein LOC122133710</fullName>
    </submittedName>
</protein>
<dbReference type="GeneID" id="122133710"/>